<accession>A0A1C2G085</accession>
<dbReference type="PROSITE" id="PS50883">
    <property type="entry name" value="EAL"/>
    <property type="match status" value="1"/>
</dbReference>
<dbReference type="InterPro" id="IPR035965">
    <property type="entry name" value="PAS-like_dom_sf"/>
</dbReference>
<dbReference type="CDD" id="cd01949">
    <property type="entry name" value="GGDEF"/>
    <property type="match status" value="1"/>
</dbReference>
<dbReference type="NCBIfam" id="TIGR00229">
    <property type="entry name" value="sensory_box"/>
    <property type="match status" value="1"/>
</dbReference>
<dbReference type="InterPro" id="IPR029016">
    <property type="entry name" value="GAF-like_dom_sf"/>
</dbReference>
<dbReference type="InterPro" id="IPR043128">
    <property type="entry name" value="Rev_trsase/Diguanyl_cyclase"/>
</dbReference>
<dbReference type="SUPFAM" id="SSF55073">
    <property type="entry name" value="Nucleotide cyclase"/>
    <property type="match status" value="1"/>
</dbReference>
<dbReference type="RefSeq" id="WP_065971241.1">
    <property type="nucleotide sequence ID" value="NZ_CP080624.1"/>
</dbReference>
<dbReference type="PROSITE" id="PS50113">
    <property type="entry name" value="PAC"/>
    <property type="match status" value="1"/>
</dbReference>
<dbReference type="SUPFAM" id="SSF55785">
    <property type="entry name" value="PYP-like sensor domain (PAS domain)"/>
    <property type="match status" value="2"/>
</dbReference>
<name>A0A1C2G085_9GAMM</name>
<dbReference type="SMART" id="SM00052">
    <property type="entry name" value="EAL"/>
    <property type="match status" value="1"/>
</dbReference>
<dbReference type="Pfam" id="PF13185">
    <property type="entry name" value="GAF_2"/>
    <property type="match status" value="1"/>
</dbReference>
<dbReference type="PANTHER" id="PTHR44757:SF2">
    <property type="entry name" value="BIOFILM ARCHITECTURE MAINTENANCE PROTEIN MBAA"/>
    <property type="match status" value="1"/>
</dbReference>
<gene>
    <name evidence="2" type="ORF">C4900_11540</name>
</gene>
<dbReference type="FunFam" id="3.30.70.270:FF:000001">
    <property type="entry name" value="Diguanylate cyclase domain protein"/>
    <property type="match status" value="1"/>
</dbReference>
<sequence length="841" mass="92195">MRKGNIGLQGKLAFLMAFSTDAVFVLDDRGIIRTTNPEAGRILACDTATLVGASLRAWRTDTPIRPHPDSTRPDSLCYSAFFRRRGGDTFLADVSIASVVEESERTYVAILRDMSWHTEAAYTQSLAAAVFDNSMQSIMVTNAANRIVAVNAAFERLTGYSVSEVIGRSPNLLQSGRHDKAFYADLWHAVLTTGHWQGEIWDRRKNGEIFPEWLTISVVRDDSGAITHHVGICHDITERKESEERLRHMTDFYSALCQVDHLVACRTDPQALFEGICRTAVEYGHLQRACIAVIEPHAATARMVAAFSHAKEDMVLPPEETVLMLSQNAIRTGEIIVRQEGGGTVGGHVRPLGASASLSAGALPFKRGDRVYGALCVFSDEAAFFDNDLLHLLRRIAEDISFALDGFDQDTLRQAAESRAHYLAQHDILTGLYRRNMIEEAMGRQHAQGSQANTVYSLGLVDLDHFKIINDTYGHAVGDEVLIHTATILRGAMRHGDIVGRWGGEEFLCLLPDTKPDSALYGMERIREQIGHTAIFAGDQEIHVTASIGVASFPVDGQTIVELMTMADAALYQAKQEGGDRVCRAGSSPNIFLIGGQIEEALSHDRVVAAAQPIVSLKDGVVVADESLARLILPNGTVLDATQFIEAAAHLGQLQRIDQAIIAQAMRRCVERVKAHHAPILHFVNASAGLLAQAQTLAALLQGAREQGRDTGLTRDCGTPFVIEITERAMLRDRKAVRRHLEPLLEYGFRVALDDFGSGYSSFLYLADFPVSFLKIEKELVTRVTYEKRMAAIVRDIAHLGHDLGITTIAEGIEGADTADALLALDIDWGQGFHFGSPTLT</sequence>
<dbReference type="InterPro" id="IPR000160">
    <property type="entry name" value="GGDEF_dom"/>
</dbReference>
<dbReference type="STRING" id="163359.A9R16_14200"/>
<dbReference type="InterPro" id="IPR001633">
    <property type="entry name" value="EAL_dom"/>
</dbReference>
<dbReference type="GO" id="GO:0003824">
    <property type="term" value="F:catalytic activity"/>
    <property type="evidence" value="ECO:0007669"/>
    <property type="project" value="UniProtKB-ARBA"/>
</dbReference>
<dbReference type="AlphaFoldDB" id="A0A1C2G085"/>
<dbReference type="SMART" id="SM00086">
    <property type="entry name" value="PAC"/>
    <property type="match status" value="2"/>
</dbReference>
<evidence type="ECO:0000313" key="2">
    <source>
        <dbReference type="EMBL" id="RCN56439.1"/>
    </source>
</evidence>
<dbReference type="PANTHER" id="PTHR44757">
    <property type="entry name" value="DIGUANYLATE CYCLASE DGCP"/>
    <property type="match status" value="1"/>
</dbReference>
<comment type="caution">
    <text evidence="2">The sequence shown here is derived from an EMBL/GenBank/DDBJ whole genome shotgun (WGS) entry which is preliminary data.</text>
</comment>
<dbReference type="Gene3D" id="3.30.450.20">
    <property type="entry name" value="PAS domain"/>
    <property type="match status" value="2"/>
</dbReference>
<dbReference type="EMBL" id="PSYR01000002">
    <property type="protein sequence ID" value="RCN56439.1"/>
    <property type="molecule type" value="Genomic_DNA"/>
</dbReference>
<dbReference type="OrthoDB" id="9812260at2"/>
<dbReference type="SMART" id="SM00091">
    <property type="entry name" value="PAS"/>
    <property type="match status" value="2"/>
</dbReference>
<dbReference type="Gene3D" id="3.30.450.40">
    <property type="match status" value="1"/>
</dbReference>
<proteinExistence type="predicted"/>
<dbReference type="InterPro" id="IPR000014">
    <property type="entry name" value="PAS"/>
</dbReference>
<dbReference type="NCBIfam" id="TIGR00254">
    <property type="entry name" value="GGDEF"/>
    <property type="match status" value="1"/>
</dbReference>
<dbReference type="CDD" id="cd00130">
    <property type="entry name" value="PAS"/>
    <property type="match status" value="1"/>
</dbReference>
<dbReference type="Gene3D" id="3.20.20.450">
    <property type="entry name" value="EAL domain"/>
    <property type="match status" value="1"/>
</dbReference>
<keyword evidence="3" id="KW-1185">Reference proteome</keyword>
<protein>
    <submittedName>
        <fullName evidence="2">GGDEF domain-containing protein</fullName>
    </submittedName>
</protein>
<dbReference type="InterPro" id="IPR000700">
    <property type="entry name" value="PAS-assoc_C"/>
</dbReference>
<reference evidence="2 3" key="1">
    <citation type="submission" date="2018-02" db="EMBL/GenBank/DDBJ databases">
        <title>Insights into the biology of acidophilic members of the Acidiferrobacteraceae family derived from comparative genomic analyses.</title>
        <authorList>
            <person name="Issotta F."/>
            <person name="Thyssen C."/>
            <person name="Mena C."/>
            <person name="Moya A."/>
            <person name="Bellenberg S."/>
            <person name="Sproer C."/>
            <person name="Covarrubias P.C."/>
            <person name="Sand W."/>
            <person name="Quatrini R."/>
            <person name="Vera M."/>
        </authorList>
    </citation>
    <scope>NUCLEOTIDE SEQUENCE [LARGE SCALE GENOMIC DNA]</scope>
    <source>
        <strain evidence="3">m-1</strain>
    </source>
</reference>
<dbReference type="PROSITE" id="PS50112">
    <property type="entry name" value="PAS"/>
    <property type="match status" value="1"/>
</dbReference>
<comment type="cofactor">
    <cofactor evidence="1">
        <name>Mg(2+)</name>
        <dbReference type="ChEBI" id="CHEBI:18420"/>
    </cofactor>
</comment>
<dbReference type="Pfam" id="PF00990">
    <property type="entry name" value="GGDEF"/>
    <property type="match status" value="1"/>
</dbReference>
<dbReference type="Gene3D" id="3.30.70.270">
    <property type="match status" value="1"/>
</dbReference>
<dbReference type="InterPro" id="IPR029787">
    <property type="entry name" value="Nucleotide_cyclase"/>
</dbReference>
<dbReference type="Proteomes" id="UP000253250">
    <property type="component" value="Unassembled WGS sequence"/>
</dbReference>
<dbReference type="SUPFAM" id="SSF55781">
    <property type="entry name" value="GAF domain-like"/>
    <property type="match status" value="1"/>
</dbReference>
<evidence type="ECO:0000256" key="1">
    <source>
        <dbReference type="ARBA" id="ARBA00001946"/>
    </source>
</evidence>
<dbReference type="SUPFAM" id="SSF141868">
    <property type="entry name" value="EAL domain-like"/>
    <property type="match status" value="1"/>
</dbReference>
<dbReference type="InterPro" id="IPR035919">
    <property type="entry name" value="EAL_sf"/>
</dbReference>
<dbReference type="InterPro" id="IPR001610">
    <property type="entry name" value="PAC"/>
</dbReference>
<dbReference type="InterPro" id="IPR003018">
    <property type="entry name" value="GAF"/>
</dbReference>
<dbReference type="Pfam" id="PF00563">
    <property type="entry name" value="EAL"/>
    <property type="match status" value="1"/>
</dbReference>
<dbReference type="CDD" id="cd01948">
    <property type="entry name" value="EAL"/>
    <property type="match status" value="1"/>
</dbReference>
<organism evidence="2 3">
    <name type="scientific">Acidiferrobacter thiooxydans</name>
    <dbReference type="NCBI Taxonomy" id="163359"/>
    <lineage>
        <taxon>Bacteria</taxon>
        <taxon>Pseudomonadati</taxon>
        <taxon>Pseudomonadota</taxon>
        <taxon>Gammaproteobacteria</taxon>
        <taxon>Acidiferrobacterales</taxon>
        <taxon>Acidiferrobacteraceae</taxon>
        <taxon>Acidiferrobacter</taxon>
    </lineage>
</organism>
<dbReference type="Pfam" id="PF13426">
    <property type="entry name" value="PAS_9"/>
    <property type="match status" value="2"/>
</dbReference>
<dbReference type="SMART" id="SM00267">
    <property type="entry name" value="GGDEF"/>
    <property type="match status" value="1"/>
</dbReference>
<dbReference type="PROSITE" id="PS50887">
    <property type="entry name" value="GGDEF"/>
    <property type="match status" value="1"/>
</dbReference>
<dbReference type="InterPro" id="IPR052155">
    <property type="entry name" value="Biofilm_reg_signaling"/>
</dbReference>
<evidence type="ECO:0000313" key="3">
    <source>
        <dbReference type="Proteomes" id="UP000253250"/>
    </source>
</evidence>